<dbReference type="EMBL" id="CM003534">
    <property type="protein sequence ID" value="RCV36054.1"/>
    <property type="molecule type" value="Genomic_DNA"/>
</dbReference>
<dbReference type="InterPro" id="IPR011257">
    <property type="entry name" value="DNA_glycosylase"/>
</dbReference>
<reference evidence="1" key="2">
    <citation type="submission" date="2015-07" db="EMBL/GenBank/DDBJ databases">
        <authorList>
            <person name="Noorani M."/>
        </authorList>
    </citation>
    <scope>NUCLEOTIDE SEQUENCE</scope>
    <source>
        <strain evidence="1">Yugu1</strain>
    </source>
</reference>
<dbReference type="PANTHER" id="PTHR31116:SF25">
    <property type="entry name" value="DNA GLYCOSYLASE SUPERFAMILY PROTEIN"/>
    <property type="match status" value="1"/>
</dbReference>
<dbReference type="PANTHER" id="PTHR31116">
    <property type="entry name" value="OS04G0501200 PROTEIN"/>
    <property type="match status" value="1"/>
</dbReference>
<dbReference type="GO" id="GO:0008725">
    <property type="term" value="F:DNA-3-methyladenine glycosylase activity"/>
    <property type="evidence" value="ECO:0007669"/>
    <property type="project" value="InterPro"/>
</dbReference>
<name>A0A368S140_SETIT</name>
<evidence type="ECO:0000313" key="1">
    <source>
        <dbReference type="EMBL" id="RCV36054.1"/>
    </source>
</evidence>
<sequence>MDAIRYCSQNGVYHKELQVVREFGSFNNYYWSFVNHKPITNCFFYARQISTKTPKVEAISKDLMR</sequence>
<organism evidence="1">
    <name type="scientific">Setaria italica</name>
    <name type="common">Foxtail millet</name>
    <name type="synonym">Panicum italicum</name>
    <dbReference type="NCBI Taxonomy" id="4555"/>
    <lineage>
        <taxon>Eukaryota</taxon>
        <taxon>Viridiplantae</taxon>
        <taxon>Streptophyta</taxon>
        <taxon>Embryophyta</taxon>
        <taxon>Tracheophyta</taxon>
        <taxon>Spermatophyta</taxon>
        <taxon>Magnoliopsida</taxon>
        <taxon>Liliopsida</taxon>
        <taxon>Poales</taxon>
        <taxon>Poaceae</taxon>
        <taxon>PACMAD clade</taxon>
        <taxon>Panicoideae</taxon>
        <taxon>Panicodae</taxon>
        <taxon>Paniceae</taxon>
        <taxon>Cenchrinae</taxon>
        <taxon>Setaria</taxon>
    </lineage>
</organism>
<gene>
    <name evidence="1" type="ORF">SETIT_7G288800v2</name>
</gene>
<dbReference type="OrthoDB" id="3941538at2759"/>
<accession>A0A368S140</accession>
<dbReference type="Gene3D" id="1.10.340.30">
    <property type="entry name" value="Hypothetical protein, domain 2"/>
    <property type="match status" value="1"/>
</dbReference>
<dbReference type="Pfam" id="PF03352">
    <property type="entry name" value="Adenine_glyco"/>
    <property type="match status" value="1"/>
</dbReference>
<dbReference type="InterPro" id="IPR005019">
    <property type="entry name" value="Adenine_glyco"/>
</dbReference>
<dbReference type="SUPFAM" id="SSF48150">
    <property type="entry name" value="DNA-glycosylase"/>
    <property type="match status" value="1"/>
</dbReference>
<dbReference type="GO" id="GO:0006284">
    <property type="term" value="P:base-excision repair"/>
    <property type="evidence" value="ECO:0007669"/>
    <property type="project" value="InterPro"/>
</dbReference>
<proteinExistence type="predicted"/>
<protein>
    <submittedName>
        <fullName evidence="1">Uncharacterized protein</fullName>
    </submittedName>
</protein>
<dbReference type="AlphaFoldDB" id="A0A368S140"/>
<reference evidence="1" key="1">
    <citation type="journal article" date="2012" name="Nat. Biotechnol.">
        <title>Reference genome sequence of the model plant Setaria.</title>
        <authorList>
            <person name="Bennetzen J.L."/>
            <person name="Schmutz J."/>
            <person name="Wang H."/>
            <person name="Percifield R."/>
            <person name="Hawkins J."/>
            <person name="Pontaroli A.C."/>
            <person name="Estep M."/>
            <person name="Feng L."/>
            <person name="Vaughn J.N."/>
            <person name="Grimwood J."/>
            <person name="Jenkins J."/>
            <person name="Barry K."/>
            <person name="Lindquist E."/>
            <person name="Hellsten U."/>
            <person name="Deshpande S."/>
            <person name="Wang X."/>
            <person name="Wu X."/>
            <person name="Mitros T."/>
            <person name="Triplett J."/>
            <person name="Yang X."/>
            <person name="Ye C.Y."/>
            <person name="Mauro-Herrera M."/>
            <person name="Wang L."/>
            <person name="Li P."/>
            <person name="Sharma M."/>
            <person name="Sharma R."/>
            <person name="Ronald P.C."/>
            <person name="Panaud O."/>
            <person name="Kellogg E.A."/>
            <person name="Brutnell T.P."/>
            <person name="Doust A.N."/>
            <person name="Tuskan G.A."/>
            <person name="Rokhsar D."/>
            <person name="Devos K.M."/>
        </authorList>
    </citation>
    <scope>NUCLEOTIDE SEQUENCE [LARGE SCALE GENOMIC DNA]</scope>
    <source>
        <strain evidence="1">Yugu1</strain>
    </source>
</reference>